<feature type="compositionally biased region" description="Basic and acidic residues" evidence="1">
    <location>
        <begin position="23"/>
        <end position="34"/>
    </location>
</feature>
<evidence type="ECO:0000256" key="1">
    <source>
        <dbReference type="SAM" id="MobiDB-lite"/>
    </source>
</evidence>
<feature type="transmembrane region" description="Helical" evidence="2">
    <location>
        <begin position="88"/>
        <end position="106"/>
    </location>
</feature>
<reference evidence="3" key="2">
    <citation type="submission" date="2024-04" db="UniProtKB">
        <authorList>
            <consortium name="Ensembl"/>
        </authorList>
    </citation>
    <scope>IDENTIFICATION</scope>
</reference>
<evidence type="ECO:0000313" key="3">
    <source>
        <dbReference type="Ensembl" id="ENSGACP00000020987.1"/>
    </source>
</evidence>
<dbReference type="AlphaFoldDB" id="G3PTQ1"/>
<feature type="compositionally biased region" description="Basic and acidic residues" evidence="1">
    <location>
        <begin position="48"/>
        <end position="62"/>
    </location>
</feature>
<evidence type="ECO:0000256" key="2">
    <source>
        <dbReference type="SAM" id="Phobius"/>
    </source>
</evidence>
<keyword evidence="2" id="KW-0812">Transmembrane</keyword>
<dbReference type="Bgee" id="ENSGACG00000015900">
    <property type="expression patterns" value="Expressed in liver"/>
</dbReference>
<sequence length="136" mass="15940">MAMPRRGGRKSLCQPQHTHTHTRARDVEEGERRKPLAALRGDKRGRHRDPSDPLRRQEEAVRARGRRRRRCARACLRLPGKPKKRKNVRLPGIFFFFFFCCCSSVAKWHHEVESTRHRHFFSSSSSPFPVAGPLRF</sequence>
<dbReference type="Ensembl" id="ENSGACT00000021027.1">
    <property type="protein sequence ID" value="ENSGACP00000020987.1"/>
    <property type="gene ID" value="ENSGACG00000015900.1"/>
</dbReference>
<reference evidence="3" key="1">
    <citation type="submission" date="2006-01" db="EMBL/GenBank/DDBJ databases">
        <authorList>
            <person name="Lindblad-Toh K."/>
            <person name="Mauceli E."/>
            <person name="Grabherr M."/>
            <person name="Chang J.L."/>
            <person name="Lander E.S."/>
        </authorList>
    </citation>
    <scope>NUCLEOTIDE SEQUENCE [LARGE SCALE GENOMIC DNA]</scope>
</reference>
<accession>G3PTQ1</accession>
<dbReference type="InParanoid" id="G3PTQ1"/>
<name>G3PTQ1_GASAC</name>
<keyword evidence="2" id="KW-0472">Membrane</keyword>
<keyword evidence="2" id="KW-1133">Transmembrane helix</keyword>
<protein>
    <submittedName>
        <fullName evidence="3">Uncharacterized protein</fullName>
    </submittedName>
</protein>
<feature type="region of interest" description="Disordered" evidence="1">
    <location>
        <begin position="1"/>
        <end position="65"/>
    </location>
</feature>
<organism evidence="3">
    <name type="scientific">Gasterosteus aculeatus</name>
    <name type="common">Three-spined stickleback</name>
    <dbReference type="NCBI Taxonomy" id="69293"/>
    <lineage>
        <taxon>Eukaryota</taxon>
        <taxon>Metazoa</taxon>
        <taxon>Chordata</taxon>
        <taxon>Craniata</taxon>
        <taxon>Vertebrata</taxon>
        <taxon>Euteleostomi</taxon>
        <taxon>Actinopterygii</taxon>
        <taxon>Neopterygii</taxon>
        <taxon>Teleostei</taxon>
        <taxon>Neoteleostei</taxon>
        <taxon>Acanthomorphata</taxon>
        <taxon>Eupercaria</taxon>
        <taxon>Perciformes</taxon>
        <taxon>Cottioidei</taxon>
        <taxon>Gasterosteales</taxon>
        <taxon>Gasterosteidae</taxon>
        <taxon>Gasterosteus</taxon>
    </lineage>
</organism>
<proteinExistence type="predicted"/>